<protein>
    <submittedName>
        <fullName evidence="1">Uncharacterized protein</fullName>
    </submittedName>
</protein>
<sequence>MTLPEVAIKVTLAVDSAGVVPTSFCTLLVLGGNGNNRVDEICAFFPAIVLALGEKLECASLRCRIGANASDDGGIDAVGCAVAGAFVAYVP</sequence>
<evidence type="ECO:0000313" key="2">
    <source>
        <dbReference type="Proteomes" id="UP001590951"/>
    </source>
</evidence>
<gene>
    <name evidence="1" type="ORF">ABVK25_010503</name>
</gene>
<dbReference type="EMBL" id="JBHFEH010000068">
    <property type="protein sequence ID" value="KAL2049236.1"/>
    <property type="molecule type" value="Genomic_DNA"/>
</dbReference>
<organism evidence="1 2">
    <name type="scientific">Lepraria finkii</name>
    <dbReference type="NCBI Taxonomy" id="1340010"/>
    <lineage>
        <taxon>Eukaryota</taxon>
        <taxon>Fungi</taxon>
        <taxon>Dikarya</taxon>
        <taxon>Ascomycota</taxon>
        <taxon>Pezizomycotina</taxon>
        <taxon>Lecanoromycetes</taxon>
        <taxon>OSLEUM clade</taxon>
        <taxon>Lecanoromycetidae</taxon>
        <taxon>Lecanorales</taxon>
        <taxon>Lecanorineae</taxon>
        <taxon>Stereocaulaceae</taxon>
        <taxon>Lepraria</taxon>
    </lineage>
</organism>
<reference evidence="1 2" key="1">
    <citation type="submission" date="2024-09" db="EMBL/GenBank/DDBJ databases">
        <title>Rethinking Asexuality: The Enigmatic Case of Functional Sexual Genes in Lepraria (Stereocaulaceae).</title>
        <authorList>
            <person name="Doellman M."/>
            <person name="Sun Y."/>
            <person name="Barcenas-Pena A."/>
            <person name="Lumbsch H.T."/>
            <person name="Grewe F."/>
        </authorList>
    </citation>
    <scope>NUCLEOTIDE SEQUENCE [LARGE SCALE GENOMIC DNA]</scope>
    <source>
        <strain evidence="1 2">Grewe 0041</strain>
    </source>
</reference>
<comment type="caution">
    <text evidence="1">The sequence shown here is derived from an EMBL/GenBank/DDBJ whole genome shotgun (WGS) entry which is preliminary data.</text>
</comment>
<accession>A0ABR4AWN9</accession>
<keyword evidence="2" id="KW-1185">Reference proteome</keyword>
<name>A0ABR4AWN9_9LECA</name>
<dbReference type="Proteomes" id="UP001590951">
    <property type="component" value="Unassembled WGS sequence"/>
</dbReference>
<proteinExistence type="predicted"/>
<evidence type="ECO:0000313" key="1">
    <source>
        <dbReference type="EMBL" id="KAL2049236.1"/>
    </source>
</evidence>